<keyword evidence="3" id="KW-1185">Reference proteome</keyword>
<dbReference type="STRING" id="526221.C9SVH0"/>
<dbReference type="GO" id="GO:0000462">
    <property type="term" value="P:maturation of SSU-rRNA from tricistronic rRNA transcript (SSU-rRNA, 5.8S rRNA, LSU-rRNA)"/>
    <property type="evidence" value="ECO:0007669"/>
    <property type="project" value="TreeGrafter"/>
</dbReference>
<gene>
    <name evidence="2" type="ORF">VDBG_08895</name>
</gene>
<dbReference type="GeneID" id="9534491"/>
<dbReference type="OrthoDB" id="5556956at2759"/>
<dbReference type="KEGG" id="val:VDBG_08895"/>
<feature type="compositionally biased region" description="Basic and acidic residues" evidence="1">
    <location>
        <begin position="215"/>
        <end position="229"/>
    </location>
</feature>
<dbReference type="GO" id="GO:0005730">
    <property type="term" value="C:nucleolus"/>
    <property type="evidence" value="ECO:0007669"/>
    <property type="project" value="TreeGrafter"/>
</dbReference>
<feature type="region of interest" description="Disordered" evidence="1">
    <location>
        <begin position="37"/>
        <end position="70"/>
    </location>
</feature>
<dbReference type="eggNOG" id="ENOG502QVP1">
    <property type="taxonomic scope" value="Eukaryota"/>
</dbReference>
<reference evidence="3" key="1">
    <citation type="journal article" date="2011" name="PLoS Pathog.">
        <title>Comparative genomics yields insights into niche adaptation of plant vascular wilt pathogens.</title>
        <authorList>
            <person name="Klosterman S.J."/>
            <person name="Subbarao K.V."/>
            <person name="Kang S."/>
            <person name="Veronese P."/>
            <person name="Gold S.E."/>
            <person name="Thomma B.P.H.J."/>
            <person name="Chen Z."/>
            <person name="Henrissat B."/>
            <person name="Lee Y.-H."/>
            <person name="Park J."/>
            <person name="Garcia-Pedrajas M.D."/>
            <person name="Barbara D.J."/>
            <person name="Anchieta A."/>
            <person name="de Jonge R."/>
            <person name="Santhanam P."/>
            <person name="Maruthachalam K."/>
            <person name="Atallah Z."/>
            <person name="Amyotte S.G."/>
            <person name="Paz Z."/>
            <person name="Inderbitzin P."/>
            <person name="Hayes R.J."/>
            <person name="Heiman D.I."/>
            <person name="Young S."/>
            <person name="Zeng Q."/>
            <person name="Engels R."/>
            <person name="Galagan J."/>
            <person name="Cuomo C.A."/>
            <person name="Dobinson K.F."/>
            <person name="Ma L.-J."/>
        </authorList>
    </citation>
    <scope>NUCLEOTIDE SEQUENCE [LARGE SCALE GENOMIC DNA]</scope>
    <source>
        <strain evidence="3">VaMs.102 / ATCC MYA-4576 / FGSC 10136</strain>
    </source>
</reference>
<dbReference type="Proteomes" id="UP000008698">
    <property type="component" value="Unassembled WGS sequence"/>
</dbReference>
<protein>
    <submittedName>
        <fullName evidence="2">Uncharacterized protein</fullName>
    </submittedName>
</protein>
<dbReference type="PANTHER" id="PTHR28096:SF1">
    <property type="entry name" value="PROTEIN FAF1"/>
    <property type="match status" value="1"/>
</dbReference>
<evidence type="ECO:0000313" key="2">
    <source>
        <dbReference type="EMBL" id="EEY22785.1"/>
    </source>
</evidence>
<feature type="region of interest" description="Disordered" evidence="1">
    <location>
        <begin position="215"/>
        <end position="298"/>
    </location>
</feature>
<accession>C9SVH0</accession>
<organism evidence="3">
    <name type="scientific">Verticillium alfalfae (strain VaMs.102 / ATCC MYA-4576 / FGSC 10136)</name>
    <name type="common">Verticillium wilt of alfalfa</name>
    <name type="synonym">Verticillium albo-atrum</name>
    <dbReference type="NCBI Taxonomy" id="526221"/>
    <lineage>
        <taxon>Eukaryota</taxon>
        <taxon>Fungi</taxon>
        <taxon>Dikarya</taxon>
        <taxon>Ascomycota</taxon>
        <taxon>Pezizomycotina</taxon>
        <taxon>Sordariomycetes</taxon>
        <taxon>Hypocreomycetidae</taxon>
        <taxon>Glomerellales</taxon>
        <taxon>Plectosphaerellaceae</taxon>
        <taxon>Verticillium</taxon>
    </lineage>
</organism>
<dbReference type="InterPro" id="IPR021304">
    <property type="entry name" value="Adeno_L4-33K/L4-22K"/>
</dbReference>
<feature type="region of interest" description="Disordered" evidence="1">
    <location>
        <begin position="126"/>
        <end position="168"/>
    </location>
</feature>
<evidence type="ECO:0000256" key="1">
    <source>
        <dbReference type="SAM" id="MobiDB-lite"/>
    </source>
</evidence>
<dbReference type="PANTHER" id="PTHR28096">
    <property type="entry name" value="PROTEIN FAF1"/>
    <property type="match status" value="1"/>
</dbReference>
<dbReference type="GO" id="GO:0019073">
    <property type="term" value="P:viral DNA genome packaging"/>
    <property type="evidence" value="ECO:0007669"/>
    <property type="project" value="InterPro"/>
</dbReference>
<dbReference type="AlphaFoldDB" id="C9SVH0"/>
<dbReference type="OMA" id="FEAQFKP"/>
<feature type="compositionally biased region" description="Gly residues" evidence="1">
    <location>
        <begin position="278"/>
        <end position="291"/>
    </location>
</feature>
<dbReference type="HOGENOM" id="CLU_054969_0_0_1"/>
<dbReference type="RefSeq" id="XP_003001099.1">
    <property type="nucleotide sequence ID" value="XM_003001053.1"/>
</dbReference>
<proteinExistence type="predicted"/>
<evidence type="ECO:0000313" key="3">
    <source>
        <dbReference type="Proteomes" id="UP000008698"/>
    </source>
</evidence>
<dbReference type="InterPro" id="IPR053030">
    <property type="entry name" value="Ribosomal_biogenesis_FAF1-like"/>
</dbReference>
<name>C9SVH0_VERA1</name>
<sequence>MPSVLGKRKSRKGQEPAISEEEAQAIFRRHFEAQFAPLPETKKPKVAEPEAEEILEDDAEVDSEWDGVSEDEAEKAIEVVDHTDSKPHDPTAGMTKRQLKAFMAVLTTAYADGQAAAAARQAVRRARTTSRRSAPGHCAAAPPLRIPPPRLPEPRRRRPPAAAAKPFAAGKLRQRTTDLRIQSLAAAGAPLAKQSPSLFTQAKMPMAMRKRITATRDAREDKRRREARENGVVLERVAPAKKAEKKGRHERALDGPEVGRMRGAELKLSDRDVRNIEGSGGGRGGRGGKFGGRGRRGR</sequence>
<feature type="compositionally biased region" description="Acidic residues" evidence="1">
    <location>
        <begin position="49"/>
        <end position="70"/>
    </location>
</feature>
<dbReference type="EMBL" id="DS985226">
    <property type="protein sequence ID" value="EEY22785.1"/>
    <property type="molecule type" value="Genomic_DNA"/>
</dbReference>
<feature type="compositionally biased region" description="Basic and acidic residues" evidence="1">
    <location>
        <begin position="250"/>
        <end position="275"/>
    </location>
</feature>
<dbReference type="Pfam" id="PF11081">
    <property type="entry name" value="Adeno_L433K_22K"/>
    <property type="match status" value="1"/>
</dbReference>